<name>A0A140DRF5_9FIRM</name>
<accession>A0A140DRF5</accession>
<dbReference type="RefSeq" id="WP_067554110.1">
    <property type="nucleotide sequence ID" value="NZ_CAJTBG010000014.1"/>
</dbReference>
<keyword evidence="3" id="KW-1185">Reference proteome</keyword>
<dbReference type="InterPro" id="IPR043472">
    <property type="entry name" value="Macro_dom-like"/>
</dbReference>
<organism evidence="2 3">
    <name type="scientific">Faecalibaculum rodentium</name>
    <dbReference type="NCBI Taxonomy" id="1702221"/>
    <lineage>
        <taxon>Bacteria</taxon>
        <taxon>Bacillati</taxon>
        <taxon>Bacillota</taxon>
        <taxon>Erysipelotrichia</taxon>
        <taxon>Erysipelotrichales</taxon>
        <taxon>Erysipelotrichaceae</taxon>
        <taxon>Faecalibaculum</taxon>
    </lineage>
</organism>
<dbReference type="STRING" id="1702221.AALO17_00980"/>
<dbReference type="SUPFAM" id="SSF52949">
    <property type="entry name" value="Macro domain-like"/>
    <property type="match status" value="1"/>
</dbReference>
<dbReference type="Gene3D" id="3.40.220.10">
    <property type="entry name" value="Leucine Aminopeptidase, subunit E, domain 1"/>
    <property type="match status" value="1"/>
</dbReference>
<proteinExistence type="predicted"/>
<dbReference type="Pfam" id="PF01661">
    <property type="entry name" value="Macro"/>
    <property type="match status" value="1"/>
</dbReference>
<dbReference type="KEGG" id="fro:AALO17_00980"/>
<dbReference type="InterPro" id="IPR002589">
    <property type="entry name" value="Macro_dom"/>
</dbReference>
<protein>
    <recommendedName>
        <fullName evidence="1">Macro domain-containing protein</fullName>
    </recommendedName>
</protein>
<dbReference type="PROSITE" id="PS51154">
    <property type="entry name" value="MACRO"/>
    <property type="match status" value="1"/>
</dbReference>
<sequence>MITVLKGDLVGLGLDLVVNEANTELLPGAGICRRIFEAAGPGLVRACHEAGRREFGDVVITGGYNLDCARIVHAVTPLYMDGYRGEDEDLRACYWNSLCRAYDYLRMSGKERVTIGFPLLGSGVFGFELREAAWIARKTIDRLMRRYPEAKAIDIVMVAQNDAEYAVMKEAFR</sequence>
<dbReference type="Proteomes" id="UP000069771">
    <property type="component" value="Chromosome"/>
</dbReference>
<reference evidence="2 3" key="1">
    <citation type="journal article" date="2016" name="Gut Pathog.">
        <title>Whole genome sequencing of "Faecalibaculum rodentium" ALO17, isolated from C57BL/6J laboratory mouse feces.</title>
        <authorList>
            <person name="Lim S."/>
            <person name="Chang D.H."/>
            <person name="Ahn S."/>
            <person name="Kim B.C."/>
        </authorList>
    </citation>
    <scope>NUCLEOTIDE SEQUENCE [LARGE SCALE GENOMIC DNA]</scope>
    <source>
        <strain evidence="2 3">Alo17</strain>
    </source>
</reference>
<evidence type="ECO:0000313" key="3">
    <source>
        <dbReference type="Proteomes" id="UP000069771"/>
    </source>
</evidence>
<dbReference type="PANTHER" id="PTHR11106">
    <property type="entry name" value="GANGLIOSIDE INDUCED DIFFERENTIATION ASSOCIATED PROTEIN 2-RELATED"/>
    <property type="match status" value="1"/>
</dbReference>
<dbReference type="EMBL" id="CP011391">
    <property type="protein sequence ID" value="AMK53232.1"/>
    <property type="molecule type" value="Genomic_DNA"/>
</dbReference>
<dbReference type="GeneID" id="78477022"/>
<dbReference type="OrthoDB" id="6194521at2"/>
<gene>
    <name evidence="2" type="ORF">AALO17_00980</name>
</gene>
<dbReference type="PANTHER" id="PTHR11106:SF27">
    <property type="entry name" value="MACRO DOMAIN-CONTAINING PROTEIN"/>
    <property type="match status" value="1"/>
</dbReference>
<dbReference type="AlphaFoldDB" id="A0A140DRF5"/>
<evidence type="ECO:0000313" key="2">
    <source>
        <dbReference type="EMBL" id="AMK53232.1"/>
    </source>
</evidence>
<feature type="domain" description="Macro" evidence="1">
    <location>
        <begin position="1"/>
        <end position="173"/>
    </location>
</feature>
<dbReference type="SMART" id="SM00506">
    <property type="entry name" value="A1pp"/>
    <property type="match status" value="1"/>
</dbReference>
<evidence type="ECO:0000259" key="1">
    <source>
        <dbReference type="PROSITE" id="PS51154"/>
    </source>
</evidence>